<dbReference type="PANTHER" id="PTHR36710">
    <property type="entry name" value="PECTINESTERASE INHIBITOR-LIKE"/>
    <property type="match status" value="1"/>
</dbReference>
<protein>
    <recommendedName>
        <fullName evidence="5">Pectinesterase inhibitor domain-containing protein</fullName>
    </recommendedName>
</protein>
<dbReference type="Pfam" id="PF04043">
    <property type="entry name" value="PMEI"/>
    <property type="match status" value="1"/>
</dbReference>
<evidence type="ECO:0000313" key="7">
    <source>
        <dbReference type="Proteomes" id="UP000249390"/>
    </source>
</evidence>
<organism evidence="6 7">
    <name type="scientific">Cuscuta australis</name>
    <dbReference type="NCBI Taxonomy" id="267555"/>
    <lineage>
        <taxon>Eukaryota</taxon>
        <taxon>Viridiplantae</taxon>
        <taxon>Streptophyta</taxon>
        <taxon>Embryophyta</taxon>
        <taxon>Tracheophyta</taxon>
        <taxon>Spermatophyta</taxon>
        <taxon>Magnoliopsida</taxon>
        <taxon>eudicotyledons</taxon>
        <taxon>Gunneridae</taxon>
        <taxon>Pentapetalae</taxon>
        <taxon>asterids</taxon>
        <taxon>lamiids</taxon>
        <taxon>Solanales</taxon>
        <taxon>Convolvulaceae</taxon>
        <taxon>Cuscuteae</taxon>
        <taxon>Cuscuta</taxon>
        <taxon>Cuscuta subgen. Grammica</taxon>
        <taxon>Cuscuta sect. Cleistogrammica</taxon>
    </lineage>
</organism>
<dbReference type="Proteomes" id="UP000249390">
    <property type="component" value="Unassembled WGS sequence"/>
</dbReference>
<proteinExistence type="inferred from homology"/>
<sequence>MAFHHTNIITIFFGILLLPLFSFTNVHGDPVDDVCAKAQQHSLCLKVLRADPRSKNADLKTLGFVAIDAMTNEVKSGLSLAQSLLSKVTDPRQKSPLSACMDSLGHSIMNLEECSGSWRSGDLVGVNIQASTAAGFVQGCDRGFSDHSIPEPPQLKDSCSTAQWIDDIISVISNLSRPPVAA</sequence>
<dbReference type="GO" id="GO:0046910">
    <property type="term" value="F:pectinesterase inhibitor activity"/>
    <property type="evidence" value="ECO:0007669"/>
    <property type="project" value="InterPro"/>
</dbReference>
<dbReference type="SMART" id="SM00856">
    <property type="entry name" value="PMEI"/>
    <property type="match status" value="1"/>
</dbReference>
<evidence type="ECO:0000259" key="5">
    <source>
        <dbReference type="SMART" id="SM00856"/>
    </source>
</evidence>
<gene>
    <name evidence="6" type="ORF">DM860_002583</name>
</gene>
<evidence type="ECO:0000256" key="1">
    <source>
        <dbReference type="ARBA" id="ARBA00022729"/>
    </source>
</evidence>
<evidence type="ECO:0000256" key="4">
    <source>
        <dbReference type="SAM" id="SignalP"/>
    </source>
</evidence>
<dbReference type="AlphaFoldDB" id="A0A328CYS0"/>
<dbReference type="Gene3D" id="1.20.140.40">
    <property type="entry name" value="Invertase/pectin methylesterase inhibitor family protein"/>
    <property type="match status" value="1"/>
</dbReference>
<dbReference type="CDD" id="cd15797">
    <property type="entry name" value="PMEI"/>
    <property type="match status" value="1"/>
</dbReference>
<dbReference type="PANTHER" id="PTHR36710:SF4">
    <property type="entry name" value="PLANT INVERTASE_PECTIN METHYLESTERASE INHIBITOR SUPERFAMILY PROTEIN"/>
    <property type="match status" value="1"/>
</dbReference>
<comment type="caution">
    <text evidence="6">The sequence shown here is derived from an EMBL/GenBank/DDBJ whole genome shotgun (WGS) entry which is preliminary data.</text>
</comment>
<reference evidence="6 7" key="1">
    <citation type="submission" date="2018-06" db="EMBL/GenBank/DDBJ databases">
        <title>The Genome of Cuscuta australis (Dodder) Provides Insight into the Evolution of Plant Parasitism.</title>
        <authorList>
            <person name="Liu H."/>
        </authorList>
    </citation>
    <scope>NUCLEOTIDE SEQUENCE [LARGE SCALE GENOMIC DNA]</scope>
    <source>
        <strain evidence="7">cv. Yunnan</strain>
        <tissue evidence="6">Vines</tissue>
    </source>
</reference>
<feature type="chain" id="PRO_5016267301" description="Pectinesterase inhibitor domain-containing protein" evidence="4">
    <location>
        <begin position="29"/>
        <end position="182"/>
    </location>
</feature>
<keyword evidence="2" id="KW-1015">Disulfide bond</keyword>
<dbReference type="NCBIfam" id="TIGR01614">
    <property type="entry name" value="PME_inhib"/>
    <property type="match status" value="1"/>
</dbReference>
<feature type="signal peptide" evidence="4">
    <location>
        <begin position="1"/>
        <end position="28"/>
    </location>
</feature>
<feature type="domain" description="Pectinesterase inhibitor" evidence="5">
    <location>
        <begin position="26"/>
        <end position="178"/>
    </location>
</feature>
<dbReference type="InterPro" id="IPR052421">
    <property type="entry name" value="PCW_Enzyme_Inhibitor"/>
</dbReference>
<dbReference type="InterPro" id="IPR006501">
    <property type="entry name" value="Pectinesterase_inhib_dom"/>
</dbReference>
<evidence type="ECO:0000313" key="6">
    <source>
        <dbReference type="EMBL" id="RAL38605.1"/>
    </source>
</evidence>
<evidence type="ECO:0000256" key="2">
    <source>
        <dbReference type="ARBA" id="ARBA00023157"/>
    </source>
</evidence>
<dbReference type="InterPro" id="IPR034086">
    <property type="entry name" value="PMEI_plant"/>
</dbReference>
<dbReference type="SUPFAM" id="SSF101148">
    <property type="entry name" value="Plant invertase/pectin methylesterase inhibitor"/>
    <property type="match status" value="1"/>
</dbReference>
<evidence type="ECO:0000256" key="3">
    <source>
        <dbReference type="ARBA" id="ARBA00038471"/>
    </source>
</evidence>
<comment type="similarity">
    <text evidence="3">Belongs to the PMEI family.</text>
</comment>
<keyword evidence="7" id="KW-1185">Reference proteome</keyword>
<dbReference type="InterPro" id="IPR035513">
    <property type="entry name" value="Invertase/methylesterase_inhib"/>
</dbReference>
<accession>A0A328CYS0</accession>
<name>A0A328CYS0_9ASTE</name>
<dbReference type="EMBL" id="NQVE01000209">
    <property type="protein sequence ID" value="RAL38605.1"/>
    <property type="molecule type" value="Genomic_DNA"/>
</dbReference>
<keyword evidence="1 4" id="KW-0732">Signal</keyword>